<feature type="transmembrane region" description="Helical" evidence="3">
    <location>
        <begin position="144"/>
        <end position="161"/>
    </location>
</feature>
<reference evidence="5 6" key="1">
    <citation type="submission" date="2015-09" db="EMBL/GenBank/DDBJ databases">
        <authorList>
            <consortium name="Swine Surveillance"/>
        </authorList>
    </citation>
    <scope>NUCLEOTIDE SEQUENCE [LARGE SCALE GENOMIC DNA]</scope>
    <source>
        <strain evidence="5 6">CECT 7648</strain>
    </source>
</reference>
<keyword evidence="1" id="KW-1003">Cell membrane</keyword>
<dbReference type="STRING" id="441103.TRN7648_03270"/>
<dbReference type="GO" id="GO:0003824">
    <property type="term" value="F:catalytic activity"/>
    <property type="evidence" value="ECO:0007669"/>
    <property type="project" value="InterPro"/>
</dbReference>
<feature type="transmembrane region" description="Helical" evidence="3">
    <location>
        <begin position="59"/>
        <end position="77"/>
    </location>
</feature>
<organism evidence="5 6">
    <name type="scientific">Tropicibacter naphthalenivorans</name>
    <dbReference type="NCBI Taxonomy" id="441103"/>
    <lineage>
        <taxon>Bacteria</taxon>
        <taxon>Pseudomonadati</taxon>
        <taxon>Pseudomonadota</taxon>
        <taxon>Alphaproteobacteria</taxon>
        <taxon>Rhodobacterales</taxon>
        <taxon>Roseobacteraceae</taxon>
        <taxon>Tropicibacter</taxon>
    </lineage>
</organism>
<feature type="transmembrane region" description="Helical" evidence="3">
    <location>
        <begin position="119"/>
        <end position="137"/>
    </location>
</feature>
<gene>
    <name evidence="5" type="ORF">TRN7648_03270</name>
</gene>
<comment type="subcellular location">
    <subcellularLocation>
        <location evidence="1">Cell inner membrane</location>
        <topology evidence="1">Multi-pass membrane protein</topology>
    </subcellularLocation>
</comment>
<dbReference type="Pfam" id="PF06808">
    <property type="entry name" value="DctM"/>
    <property type="match status" value="2"/>
</dbReference>
<dbReference type="EMBL" id="CYSE01000006">
    <property type="protein sequence ID" value="CUH80983.1"/>
    <property type="molecule type" value="Genomic_DNA"/>
</dbReference>
<dbReference type="GO" id="GO:0005886">
    <property type="term" value="C:plasma membrane"/>
    <property type="evidence" value="ECO:0007669"/>
    <property type="project" value="UniProtKB-SubCell"/>
</dbReference>
<feature type="transmembrane region" description="Helical" evidence="3">
    <location>
        <begin position="321"/>
        <end position="341"/>
    </location>
</feature>
<keyword evidence="3" id="KW-1133">Transmembrane helix</keyword>
<dbReference type="GO" id="GO:0022857">
    <property type="term" value="F:transmembrane transporter activity"/>
    <property type="evidence" value="ECO:0007669"/>
    <property type="project" value="UniProtKB-UniRule"/>
</dbReference>
<evidence type="ECO:0000256" key="1">
    <source>
        <dbReference type="RuleBase" id="RU369079"/>
    </source>
</evidence>
<keyword evidence="1" id="KW-0813">Transport</keyword>
<keyword evidence="6" id="KW-1185">Reference proteome</keyword>
<dbReference type="PANTHER" id="PTHR43849:SF2">
    <property type="entry name" value="BLL3936 PROTEIN"/>
    <property type="match status" value="1"/>
</dbReference>
<dbReference type="PROSITE" id="PS51340">
    <property type="entry name" value="MOSC"/>
    <property type="match status" value="1"/>
</dbReference>
<evidence type="ECO:0000256" key="3">
    <source>
        <dbReference type="SAM" id="Phobius"/>
    </source>
</evidence>
<name>A0A0P1GGN9_9RHOB</name>
<feature type="transmembrane region" description="Helical" evidence="3">
    <location>
        <begin position="279"/>
        <end position="300"/>
    </location>
</feature>
<feature type="compositionally biased region" description="Basic residues" evidence="2">
    <location>
        <begin position="444"/>
        <end position="453"/>
    </location>
</feature>
<evidence type="ECO:0000259" key="4">
    <source>
        <dbReference type="PROSITE" id="PS51340"/>
    </source>
</evidence>
<dbReference type="GO" id="GO:0030151">
    <property type="term" value="F:molybdenum ion binding"/>
    <property type="evidence" value="ECO:0007669"/>
    <property type="project" value="InterPro"/>
</dbReference>
<evidence type="ECO:0000256" key="2">
    <source>
        <dbReference type="SAM" id="MobiDB-lite"/>
    </source>
</evidence>
<dbReference type="AlphaFoldDB" id="A0A0P1GGN9"/>
<keyword evidence="3" id="KW-0472">Membrane</keyword>
<dbReference type="Proteomes" id="UP000054935">
    <property type="component" value="Unassembled WGS sequence"/>
</dbReference>
<feature type="region of interest" description="Disordered" evidence="2">
    <location>
        <begin position="405"/>
        <end position="462"/>
    </location>
</feature>
<dbReference type="InterPro" id="IPR005302">
    <property type="entry name" value="MoCF_Sase_C"/>
</dbReference>
<protein>
    <submittedName>
        <fullName evidence="5">TRAP transporter, 4TM/12TM fusion protein</fullName>
    </submittedName>
</protein>
<dbReference type="InterPro" id="IPR010656">
    <property type="entry name" value="DctM"/>
</dbReference>
<comment type="function">
    <text evidence="1">Part of the tripartite ATP-independent periplasmic (TRAP) transport system.</text>
</comment>
<feature type="transmembrane region" description="Helical" evidence="3">
    <location>
        <begin position="201"/>
        <end position="227"/>
    </location>
</feature>
<accession>A0A0P1GGN9</accession>
<feature type="transmembrane region" description="Helical" evidence="3">
    <location>
        <begin position="26"/>
        <end position="47"/>
    </location>
</feature>
<dbReference type="PANTHER" id="PTHR43849">
    <property type="entry name" value="BLL3936 PROTEIN"/>
    <property type="match status" value="1"/>
</dbReference>
<feature type="transmembrane region" description="Helical" evidence="3">
    <location>
        <begin position="239"/>
        <end position="259"/>
    </location>
</feature>
<evidence type="ECO:0000313" key="5">
    <source>
        <dbReference type="EMBL" id="CUH80983.1"/>
    </source>
</evidence>
<dbReference type="GO" id="GO:0030170">
    <property type="term" value="F:pyridoxal phosphate binding"/>
    <property type="evidence" value="ECO:0007669"/>
    <property type="project" value="InterPro"/>
</dbReference>
<keyword evidence="1" id="KW-0997">Cell inner membrane</keyword>
<feature type="compositionally biased region" description="Basic and acidic residues" evidence="2">
    <location>
        <begin position="411"/>
        <end position="423"/>
    </location>
</feature>
<keyword evidence="3" id="KW-0812">Transmembrane</keyword>
<proteinExistence type="predicted"/>
<feature type="domain" description="MOSC" evidence="4">
    <location>
        <begin position="425"/>
        <end position="499"/>
    </location>
</feature>
<evidence type="ECO:0000313" key="6">
    <source>
        <dbReference type="Proteomes" id="UP000054935"/>
    </source>
</evidence>
<sequence>MQKDALPDAITPFRPWAAQDTRLSGLAWFTVFALSAIGLVIITNQIFNLKLGGFRPISTAYYYIVVGLFLPVAFLSSPAREADETRVRWYDWGLAALAFNVCMFFASNSESILYKGWEFVAPTYVIVQAGLLVALALEAVRRCAGVPLFVICAIFATFPLYTGHLPGFLWGVQLSFSDTVLSHSLGVESIIGIPIRVIADLLIGFIVFGVALTASGGGVFFMDLASALLGHARGGPAKVAILSSGFFGSLSGSVISNVISTGSMTIPTMKKCGYPASYAGAVESCASTGGALMLLATALIRAEKGRRIEPLVEMIMETGRTTGMLVGVLAGVGLVVGALSITGVGNAFSRELLQYAGGNPYLLLIFGACSGAGRLFDDGEPPVHPVLGDAVLHHAARGHGRRGCIVHRQGSGHEDRRHRDAAGRDPVPAAVPFRAEPGADPARRHAARDHGRHHGDPVDPHAVGGLRALHLLSRAACRRVGSGGPLGGRAVPFGAGMAL</sequence>
<feature type="transmembrane region" description="Helical" evidence="3">
    <location>
        <begin position="89"/>
        <end position="107"/>
    </location>
</feature>